<dbReference type="RefSeq" id="WP_200276168.1">
    <property type="nucleotide sequence ID" value="NZ_JAENII010000002.1"/>
</dbReference>
<accession>A0A934VA60</accession>
<protein>
    <submittedName>
        <fullName evidence="3">DUF3592 domain-containing protein</fullName>
    </submittedName>
</protein>
<sequence>MANQTTGARLYLTMIGLLLATAGAVFTWLMWRSFHRAGGIDGWPLVPCVIEISEVEERRVDPDLPPEFRFLIGYSYEWDDETLESDQFSLRGASWSKRPEEAKALMEFYPVGSVHECRVDPLNAENAVIHRESKGPGYSIWFPMIFVVGGLGVVVGAWRRKAA</sequence>
<keyword evidence="1" id="KW-0812">Transmembrane</keyword>
<dbReference type="InterPro" id="IPR021994">
    <property type="entry name" value="DUF3592"/>
</dbReference>
<comment type="caution">
    <text evidence="3">The sequence shown here is derived from an EMBL/GenBank/DDBJ whole genome shotgun (WGS) entry which is preliminary data.</text>
</comment>
<feature type="transmembrane region" description="Helical" evidence="1">
    <location>
        <begin position="140"/>
        <end position="158"/>
    </location>
</feature>
<evidence type="ECO:0000259" key="2">
    <source>
        <dbReference type="Pfam" id="PF12158"/>
    </source>
</evidence>
<gene>
    <name evidence="3" type="ORF">JIN81_02950</name>
</gene>
<dbReference type="EMBL" id="JAENII010000002">
    <property type="protein sequence ID" value="MBK1825963.1"/>
    <property type="molecule type" value="Genomic_DNA"/>
</dbReference>
<evidence type="ECO:0000313" key="3">
    <source>
        <dbReference type="EMBL" id="MBK1825963.1"/>
    </source>
</evidence>
<evidence type="ECO:0000313" key="4">
    <source>
        <dbReference type="Proteomes" id="UP000658278"/>
    </source>
</evidence>
<feature type="transmembrane region" description="Helical" evidence="1">
    <location>
        <begin position="12"/>
        <end position="31"/>
    </location>
</feature>
<dbReference type="Pfam" id="PF12158">
    <property type="entry name" value="DUF3592"/>
    <property type="match status" value="1"/>
</dbReference>
<keyword evidence="1" id="KW-1133">Transmembrane helix</keyword>
<name>A0A934VA60_9BACT</name>
<evidence type="ECO:0000256" key="1">
    <source>
        <dbReference type="SAM" id="Phobius"/>
    </source>
</evidence>
<keyword evidence="1" id="KW-0472">Membrane</keyword>
<keyword evidence="4" id="KW-1185">Reference proteome</keyword>
<feature type="domain" description="DUF3592" evidence="2">
    <location>
        <begin position="47"/>
        <end position="132"/>
    </location>
</feature>
<dbReference type="AlphaFoldDB" id="A0A934VA60"/>
<organism evidence="3 4">
    <name type="scientific">Haloferula rosea</name>
    <dbReference type="NCBI Taxonomy" id="490093"/>
    <lineage>
        <taxon>Bacteria</taxon>
        <taxon>Pseudomonadati</taxon>
        <taxon>Verrucomicrobiota</taxon>
        <taxon>Verrucomicrobiia</taxon>
        <taxon>Verrucomicrobiales</taxon>
        <taxon>Verrucomicrobiaceae</taxon>
        <taxon>Haloferula</taxon>
    </lineage>
</organism>
<proteinExistence type="predicted"/>
<reference evidence="3" key="1">
    <citation type="submission" date="2021-01" db="EMBL/GenBank/DDBJ databases">
        <title>Modified the classification status of verrucomicrobia.</title>
        <authorList>
            <person name="Feng X."/>
        </authorList>
    </citation>
    <scope>NUCLEOTIDE SEQUENCE</scope>
    <source>
        <strain evidence="3">KCTC 22201</strain>
    </source>
</reference>
<dbReference type="Proteomes" id="UP000658278">
    <property type="component" value="Unassembled WGS sequence"/>
</dbReference>